<keyword evidence="2" id="KW-1185">Reference proteome</keyword>
<dbReference type="OrthoDB" id="914976at2"/>
<accession>A0A3R9PYJ3</accession>
<dbReference type="Gene3D" id="2.60.40.1120">
    <property type="entry name" value="Carboxypeptidase-like, regulatory domain"/>
    <property type="match status" value="1"/>
</dbReference>
<evidence type="ECO:0008006" key="3">
    <source>
        <dbReference type="Google" id="ProtNLM"/>
    </source>
</evidence>
<dbReference type="InterPro" id="IPR008969">
    <property type="entry name" value="CarboxyPept-like_regulatory"/>
</dbReference>
<organism evidence="1 2">
    <name type="scientific">Hymenobacter rigui</name>
    <dbReference type="NCBI Taxonomy" id="334424"/>
    <lineage>
        <taxon>Bacteria</taxon>
        <taxon>Pseudomonadati</taxon>
        <taxon>Bacteroidota</taxon>
        <taxon>Cytophagia</taxon>
        <taxon>Cytophagales</taxon>
        <taxon>Hymenobacteraceae</taxon>
        <taxon>Hymenobacter</taxon>
    </lineage>
</organism>
<name>A0A3R9PYJ3_9BACT</name>
<gene>
    <name evidence="1" type="ORF">EI291_10390</name>
</gene>
<dbReference type="Proteomes" id="UP000273500">
    <property type="component" value="Unassembled WGS sequence"/>
</dbReference>
<dbReference type="EMBL" id="RWIT01000004">
    <property type="protein sequence ID" value="RSK48958.1"/>
    <property type="molecule type" value="Genomic_DNA"/>
</dbReference>
<dbReference type="AlphaFoldDB" id="A0A3R9PYJ3"/>
<sequence>MRLIRIIGILLAVIWLATCHLASSVSAKTIGGPEIISGYVLDSITRQPVPGVLVRASLIGKTATDQQGHFSLPVPKRPAAWPYALYVSTLAYQGRTLVTHDIARNVTLLVSRRKLAFQFKADSCLSAAAAQKVNPYATPTLAEDWPGNLYAVFVANNIHTARTIRTITLRTAEVGPYMSDPTFPLRLRIFAVDSLTRQPAGDLLTESVVQCISRKIHSTTIDLNQYGIPAPRQGFYVAFETLMQGDHFYPCPDDMPNYHPRGPVLRAPCALADSRSWQYAYPVRQWQPTPPEENCWPLYERMFEVEVTP</sequence>
<proteinExistence type="predicted"/>
<dbReference type="SUPFAM" id="SSF49464">
    <property type="entry name" value="Carboxypeptidase regulatory domain-like"/>
    <property type="match status" value="1"/>
</dbReference>
<comment type="caution">
    <text evidence="1">The sequence shown here is derived from an EMBL/GenBank/DDBJ whole genome shotgun (WGS) entry which is preliminary data.</text>
</comment>
<evidence type="ECO:0000313" key="2">
    <source>
        <dbReference type="Proteomes" id="UP000273500"/>
    </source>
</evidence>
<dbReference type="RefSeq" id="WP_125419745.1">
    <property type="nucleotide sequence ID" value="NZ_RWIT01000004.1"/>
</dbReference>
<evidence type="ECO:0000313" key="1">
    <source>
        <dbReference type="EMBL" id="RSK48958.1"/>
    </source>
</evidence>
<reference evidence="1 2" key="1">
    <citation type="submission" date="2018-12" db="EMBL/GenBank/DDBJ databases">
        <authorList>
            <person name="Feng G."/>
            <person name="Zhu H."/>
        </authorList>
    </citation>
    <scope>NUCLEOTIDE SEQUENCE [LARGE SCALE GENOMIC DNA]</scope>
    <source>
        <strain evidence="1 2">KCTC 12533</strain>
    </source>
</reference>
<protein>
    <recommendedName>
        <fullName evidence="3">Carboxypeptidase-like regulatory domain-containing protein</fullName>
    </recommendedName>
</protein>